<dbReference type="EMBL" id="AVCI01000007">
    <property type="protein sequence ID" value="KFN42816.1"/>
    <property type="molecule type" value="Genomic_DNA"/>
</dbReference>
<name>A0A091ATZ6_9GAMM</name>
<dbReference type="Proteomes" id="UP000029385">
    <property type="component" value="Unassembled WGS sequence"/>
</dbReference>
<proteinExistence type="predicted"/>
<comment type="caution">
    <text evidence="2">The sequence shown here is derived from an EMBL/GenBank/DDBJ whole genome shotgun (WGS) entry which is preliminary data.</text>
</comment>
<accession>A0A091ATZ6</accession>
<gene>
    <name evidence="2" type="ORF">N789_11845</name>
</gene>
<dbReference type="SUPFAM" id="SSF55729">
    <property type="entry name" value="Acyl-CoA N-acyltransferases (Nat)"/>
    <property type="match status" value="1"/>
</dbReference>
<dbReference type="STRING" id="1121015.GCA_000420545_02353"/>
<sequence>MPLDIHHDRDHRRFTAEVDGITCVLEYHLAANTMTITHTGVPQAVGGRGIAGEITQFAFDTARSEGWKVVPACAYAAAYVRRHPDVADLLA</sequence>
<dbReference type="InterPro" id="IPR045057">
    <property type="entry name" value="Gcn5-rel_NAT"/>
</dbReference>
<dbReference type="Gene3D" id="3.40.630.30">
    <property type="match status" value="1"/>
</dbReference>
<dbReference type="InterPro" id="IPR016181">
    <property type="entry name" value="Acyl_CoA_acyltransferase"/>
</dbReference>
<dbReference type="Pfam" id="PF14542">
    <property type="entry name" value="Acetyltransf_CG"/>
    <property type="match status" value="1"/>
</dbReference>
<feature type="domain" description="N-acetyltransferase" evidence="1">
    <location>
        <begin position="6"/>
        <end position="91"/>
    </location>
</feature>
<evidence type="ECO:0000259" key="1">
    <source>
        <dbReference type="PROSITE" id="PS51729"/>
    </source>
</evidence>
<dbReference type="PROSITE" id="PS51729">
    <property type="entry name" value="GNAT_YJDJ"/>
    <property type="match status" value="1"/>
</dbReference>
<dbReference type="PANTHER" id="PTHR31435:SF9">
    <property type="entry name" value="PROTEIN NATD1"/>
    <property type="match status" value="1"/>
</dbReference>
<dbReference type="AlphaFoldDB" id="A0A091ATZ6"/>
<keyword evidence="3" id="KW-1185">Reference proteome</keyword>
<protein>
    <recommendedName>
        <fullName evidence="1">N-acetyltransferase domain-containing protein</fullName>
    </recommendedName>
</protein>
<evidence type="ECO:0000313" key="2">
    <source>
        <dbReference type="EMBL" id="KFN42816.1"/>
    </source>
</evidence>
<dbReference type="PATRIC" id="fig|1121015.4.peg.1842"/>
<dbReference type="OrthoDB" id="9813275at2"/>
<dbReference type="eggNOG" id="COG2388">
    <property type="taxonomic scope" value="Bacteria"/>
</dbReference>
<reference evidence="2 3" key="1">
    <citation type="submission" date="2013-09" db="EMBL/GenBank/DDBJ databases">
        <title>Genome sequencing of Arenimonas oryziterrae.</title>
        <authorList>
            <person name="Chen F."/>
            <person name="Wang G."/>
        </authorList>
    </citation>
    <scope>NUCLEOTIDE SEQUENCE [LARGE SCALE GENOMIC DNA]</scope>
    <source>
        <strain evidence="2 3">YC6267</strain>
    </source>
</reference>
<evidence type="ECO:0000313" key="3">
    <source>
        <dbReference type="Proteomes" id="UP000029385"/>
    </source>
</evidence>
<dbReference type="InterPro" id="IPR031165">
    <property type="entry name" value="GNAT_YJDJ"/>
</dbReference>
<organism evidence="2 3">
    <name type="scientific">Arenimonas oryziterrae DSM 21050 = YC6267</name>
    <dbReference type="NCBI Taxonomy" id="1121015"/>
    <lineage>
        <taxon>Bacteria</taxon>
        <taxon>Pseudomonadati</taxon>
        <taxon>Pseudomonadota</taxon>
        <taxon>Gammaproteobacteria</taxon>
        <taxon>Lysobacterales</taxon>
        <taxon>Lysobacteraceae</taxon>
        <taxon>Arenimonas</taxon>
    </lineage>
</organism>
<dbReference type="PANTHER" id="PTHR31435">
    <property type="entry name" value="PROTEIN NATD1"/>
    <property type="match status" value="1"/>
</dbReference>
<dbReference type="RefSeq" id="WP_022969955.1">
    <property type="nucleotide sequence ID" value="NZ_ATVD01000004.1"/>
</dbReference>